<sequence>MNPDLFDRADGVERRRALLLIGGIAVLVVLLLVGLAVFLLGLGGDEPAAPGTGQAPAAGAPPAGPDPSADGDWDVEAQTALATQPMLELAESAALPHALTDEVAGPPITLPSPGESNGTAVPQGFPDTEEGAIAQLVEMTRVGLEGGDPDGYRLAYEQVAAPGAPPVDSTRLYRDLQQVRAGTGLPSSGAVSGLVFTWNPTSALVKGSTDGGRYVVVCVLGELITGRNGQSLSTAAGNCQAMRRIDDQWRISPGAAAAPATLAWPGTAEAVQAGYRDLVR</sequence>
<feature type="transmembrane region" description="Helical" evidence="2">
    <location>
        <begin position="18"/>
        <end position="42"/>
    </location>
</feature>
<gene>
    <name evidence="3" type="ORF">I4I82_32930</name>
</gene>
<evidence type="ECO:0000313" key="4">
    <source>
        <dbReference type="Proteomes" id="UP000694300"/>
    </source>
</evidence>
<keyword evidence="2" id="KW-1133">Transmembrane helix</keyword>
<keyword evidence="4" id="KW-1185">Reference proteome</keyword>
<feature type="region of interest" description="Disordered" evidence="1">
    <location>
        <begin position="51"/>
        <end position="73"/>
    </location>
</feature>
<proteinExistence type="predicted"/>
<reference evidence="3 4" key="1">
    <citation type="submission" date="2020-11" db="EMBL/GenBank/DDBJ databases">
        <title>Pseudonocardia abyssalis sp. nov. and Pseudonocardia oceani sp. nov., description and phylogenomic analysis of two novel actinomycetes isolated from the deep Southern Ocean.</title>
        <authorList>
            <person name="Parra J."/>
        </authorList>
    </citation>
    <scope>NUCLEOTIDE SEQUENCE [LARGE SCALE GENOMIC DNA]</scope>
    <source>
        <strain evidence="4">KRD185</strain>
    </source>
</reference>
<dbReference type="RefSeq" id="WP_218594755.1">
    <property type="nucleotide sequence ID" value="NZ_JADQDF010000002.1"/>
</dbReference>
<feature type="compositionally biased region" description="Low complexity" evidence="1">
    <location>
        <begin position="51"/>
        <end position="68"/>
    </location>
</feature>
<evidence type="ECO:0000256" key="2">
    <source>
        <dbReference type="SAM" id="Phobius"/>
    </source>
</evidence>
<protein>
    <submittedName>
        <fullName evidence="3">Uncharacterized protein</fullName>
    </submittedName>
</protein>
<comment type="caution">
    <text evidence="3">The sequence shown here is derived from an EMBL/GenBank/DDBJ whole genome shotgun (WGS) entry which is preliminary data.</text>
</comment>
<name>A0ABS6UJV6_9PSEU</name>
<evidence type="ECO:0000256" key="1">
    <source>
        <dbReference type="SAM" id="MobiDB-lite"/>
    </source>
</evidence>
<evidence type="ECO:0000313" key="3">
    <source>
        <dbReference type="EMBL" id="MBW0132452.1"/>
    </source>
</evidence>
<organism evidence="3 4">
    <name type="scientific">Pseudonocardia oceani</name>
    <dbReference type="NCBI Taxonomy" id="2792013"/>
    <lineage>
        <taxon>Bacteria</taxon>
        <taxon>Bacillati</taxon>
        <taxon>Actinomycetota</taxon>
        <taxon>Actinomycetes</taxon>
        <taxon>Pseudonocardiales</taxon>
        <taxon>Pseudonocardiaceae</taxon>
        <taxon>Pseudonocardia</taxon>
    </lineage>
</organism>
<keyword evidence="2" id="KW-0472">Membrane</keyword>
<keyword evidence="2" id="KW-0812">Transmembrane</keyword>
<dbReference type="EMBL" id="JADQDF010000002">
    <property type="protein sequence ID" value="MBW0132452.1"/>
    <property type="molecule type" value="Genomic_DNA"/>
</dbReference>
<accession>A0ABS6UJV6</accession>
<feature type="region of interest" description="Disordered" evidence="1">
    <location>
        <begin position="102"/>
        <end position="126"/>
    </location>
</feature>
<dbReference type="Proteomes" id="UP000694300">
    <property type="component" value="Unassembled WGS sequence"/>
</dbReference>